<dbReference type="AlphaFoldDB" id="A0A4V4HS76"/>
<reference evidence="3" key="1">
    <citation type="submission" date="2019-04" db="EMBL/GenBank/DDBJ databases">
        <title>Nocardioides xinjiangensis sp. nov.</title>
        <authorList>
            <person name="Liu S."/>
        </authorList>
    </citation>
    <scope>NUCLEOTIDE SEQUENCE [LARGE SCALE GENOMIC DNA]</scope>
    <source>
        <strain evidence="3">18</strain>
    </source>
</reference>
<evidence type="ECO:0000313" key="3">
    <source>
        <dbReference type="Proteomes" id="UP000308760"/>
    </source>
</evidence>
<reference evidence="2 3" key="2">
    <citation type="submission" date="2019-05" db="EMBL/GenBank/DDBJ databases">
        <title>Glycomyces buryatensis sp. nov.</title>
        <authorList>
            <person name="Nikitina E."/>
        </authorList>
    </citation>
    <scope>NUCLEOTIDE SEQUENCE [LARGE SCALE GENOMIC DNA]</scope>
    <source>
        <strain evidence="2 3">18</strain>
    </source>
</reference>
<evidence type="ECO:0000313" key="2">
    <source>
        <dbReference type="EMBL" id="THV40636.1"/>
    </source>
</evidence>
<comment type="caution">
    <text evidence="2">The sequence shown here is derived from an EMBL/GenBank/DDBJ whole genome shotgun (WGS) entry which is preliminary data.</text>
</comment>
<dbReference type="OrthoDB" id="5183604at2"/>
<proteinExistence type="predicted"/>
<dbReference type="RefSeq" id="WP_136535410.1">
    <property type="nucleotide sequence ID" value="NZ_STGY01000056.1"/>
</dbReference>
<protein>
    <submittedName>
        <fullName evidence="2">Uncharacterized protein</fullName>
    </submittedName>
</protein>
<dbReference type="EMBL" id="STGY01000056">
    <property type="protein sequence ID" value="THV40636.1"/>
    <property type="molecule type" value="Genomic_DNA"/>
</dbReference>
<gene>
    <name evidence="2" type="ORF">FAB82_15355</name>
</gene>
<keyword evidence="3" id="KW-1185">Reference proteome</keyword>
<dbReference type="PROSITE" id="PS51257">
    <property type="entry name" value="PROKAR_LIPOPROTEIN"/>
    <property type="match status" value="1"/>
</dbReference>
<dbReference type="Proteomes" id="UP000308760">
    <property type="component" value="Unassembled WGS sequence"/>
</dbReference>
<accession>A0A4V4HS76</accession>
<sequence>MTIRTSRSLRGSIIQVVAALAVVTLTGACMPSEREVQYPPEREFDQTTAWQRLEDAAAEAIADLPDFPGFDVRTMMVTNCEQYGENGTEYVQLDLTYKFSEEVSQDQLVRETYVDLLREKWNASEYNVHRDEQRGEDPPYYSIEAQRPDGINYWYWAAGYVVFHIQSGCIKATEDGGNPPCPLPLGGVTRENDRATKFCDSIGMVYPGEEESADAIAPFEGTQPATVPFQSDGARRAAFDPSSSV</sequence>
<feature type="region of interest" description="Disordered" evidence="1">
    <location>
        <begin position="222"/>
        <end position="245"/>
    </location>
</feature>
<evidence type="ECO:0000256" key="1">
    <source>
        <dbReference type="SAM" id="MobiDB-lite"/>
    </source>
</evidence>
<organism evidence="2 3">
    <name type="scientific">Glycomyces buryatensis</name>
    <dbReference type="NCBI Taxonomy" id="2570927"/>
    <lineage>
        <taxon>Bacteria</taxon>
        <taxon>Bacillati</taxon>
        <taxon>Actinomycetota</taxon>
        <taxon>Actinomycetes</taxon>
        <taxon>Glycomycetales</taxon>
        <taxon>Glycomycetaceae</taxon>
        <taxon>Glycomyces</taxon>
    </lineage>
</organism>
<name>A0A4V4HS76_9ACTN</name>